<dbReference type="InterPro" id="IPR011990">
    <property type="entry name" value="TPR-like_helical_dom_sf"/>
</dbReference>
<protein>
    <recommendedName>
        <fullName evidence="2">Tetratricopeptide repeat protein 5 OB fold domain-containing protein</fullName>
    </recommendedName>
</protein>
<name>A0A8I6RUR8_CIMLE</name>
<sequence>MSRKVEKPVGVCVLYGYLKRFKHENALLNKDPTKFDVKVQEAEAILENLNFQFEQHVVLSKMYSLSLNHLDKAVNHALECVKFHPELYELWNHLGELYYTQGRFPQAEKCFSLAMEKKCNPYSLRNLSMVMKVCKPSDDVEKYTGRILKSIEYASQSLELDDSDPDTYNLIGTAFLAAYFIPPKDPLYLCKAYAAFKNGENCPLGNLNCLIPYNKHVLFKYLHLYTEALQMLDQAQKLSPSWALPAKDKKSIISFLEKIHDSYVTNTKSKDLLQIKKKLSKQKFLQNKFSNKVQGVEGLDIGRNPDCCVVGRVIWNIPSTQSFPSVLGLCDNTGQRVIVLSIVPYLEKSVGLYNTLTINKPYLKEIAFTIDGKSHKFPLITVFKAENVLIGGKPLKYTGNVDTKFNCHEYLQLKTL</sequence>
<dbReference type="GeneID" id="106668073"/>
<evidence type="ECO:0000259" key="2">
    <source>
        <dbReference type="Pfam" id="PF16669"/>
    </source>
</evidence>
<evidence type="ECO:0000313" key="4">
    <source>
        <dbReference type="Proteomes" id="UP000494040"/>
    </source>
</evidence>
<accession>A0A8I6RUR8</accession>
<proteinExistence type="predicted"/>
<dbReference type="Proteomes" id="UP000494040">
    <property type="component" value="Unassembled WGS sequence"/>
</dbReference>
<dbReference type="SUPFAM" id="SSF48452">
    <property type="entry name" value="TPR-like"/>
    <property type="match status" value="1"/>
</dbReference>
<reference evidence="3" key="1">
    <citation type="submission" date="2022-01" db="UniProtKB">
        <authorList>
            <consortium name="EnsemblMetazoa"/>
        </authorList>
    </citation>
    <scope>IDENTIFICATION</scope>
</reference>
<evidence type="ECO:0000256" key="1">
    <source>
        <dbReference type="PROSITE-ProRule" id="PRU00339"/>
    </source>
</evidence>
<dbReference type="Gene3D" id="1.25.40.10">
    <property type="entry name" value="Tetratricopeptide repeat domain"/>
    <property type="match status" value="1"/>
</dbReference>
<dbReference type="KEGG" id="clec:106668073"/>
<dbReference type="Pfam" id="PF16669">
    <property type="entry name" value="TTC5_OB"/>
    <property type="match status" value="1"/>
</dbReference>
<dbReference type="InterPro" id="IPR032076">
    <property type="entry name" value="TTC5_OB"/>
</dbReference>
<dbReference type="RefSeq" id="XP_014251982.1">
    <property type="nucleotide sequence ID" value="XM_014396496.1"/>
</dbReference>
<dbReference type="PROSITE" id="PS50005">
    <property type="entry name" value="TPR"/>
    <property type="match status" value="1"/>
</dbReference>
<keyword evidence="1" id="KW-0802">TPR repeat</keyword>
<dbReference type="InterPro" id="IPR019734">
    <property type="entry name" value="TPR_rpt"/>
</dbReference>
<feature type="domain" description="Tetratricopeptide repeat protein 5 OB fold" evidence="2">
    <location>
        <begin position="294"/>
        <end position="396"/>
    </location>
</feature>
<dbReference type="AlphaFoldDB" id="A0A8I6RUR8"/>
<feature type="repeat" description="TPR" evidence="1">
    <location>
        <begin position="88"/>
        <end position="121"/>
    </location>
</feature>
<keyword evidence="4" id="KW-1185">Reference proteome</keyword>
<dbReference type="OrthoDB" id="423589at2759"/>
<evidence type="ECO:0000313" key="3">
    <source>
        <dbReference type="EnsemblMetazoa" id="XP_014251982.1"/>
    </source>
</evidence>
<dbReference type="OMA" id="LEFAQSC"/>
<organism evidence="3 4">
    <name type="scientific">Cimex lectularius</name>
    <name type="common">Bed bug</name>
    <name type="synonym">Acanthia lectularia</name>
    <dbReference type="NCBI Taxonomy" id="79782"/>
    <lineage>
        <taxon>Eukaryota</taxon>
        <taxon>Metazoa</taxon>
        <taxon>Ecdysozoa</taxon>
        <taxon>Arthropoda</taxon>
        <taxon>Hexapoda</taxon>
        <taxon>Insecta</taxon>
        <taxon>Pterygota</taxon>
        <taxon>Neoptera</taxon>
        <taxon>Paraneoptera</taxon>
        <taxon>Hemiptera</taxon>
        <taxon>Heteroptera</taxon>
        <taxon>Panheteroptera</taxon>
        <taxon>Cimicomorpha</taxon>
        <taxon>Cimicidae</taxon>
        <taxon>Cimex</taxon>
    </lineage>
</organism>
<dbReference type="EnsemblMetazoa" id="XM_014396496.1">
    <property type="protein sequence ID" value="XP_014251982.1"/>
    <property type="gene ID" value="LOC106668073"/>
</dbReference>